<reference evidence="1 2" key="1">
    <citation type="submission" date="2018-11" db="EMBL/GenBank/DDBJ databases">
        <title>Genome assembly of Steccherinum ochraceum LE-BIN_3174, the white-rot fungus of the Steccherinaceae family (The Residual Polyporoid clade, Polyporales, Basidiomycota).</title>
        <authorList>
            <person name="Fedorova T.V."/>
            <person name="Glazunova O.A."/>
            <person name="Landesman E.O."/>
            <person name="Moiseenko K.V."/>
            <person name="Psurtseva N.V."/>
            <person name="Savinova O.S."/>
            <person name="Shakhova N.V."/>
            <person name="Tyazhelova T.V."/>
            <person name="Vasina D.V."/>
        </authorList>
    </citation>
    <scope>NUCLEOTIDE SEQUENCE [LARGE SCALE GENOMIC DNA]</scope>
    <source>
        <strain evidence="1 2">LE-BIN_3174</strain>
    </source>
</reference>
<name>A0A4R0R2J2_9APHY</name>
<accession>A0A4R0R2J2</accession>
<dbReference type="OrthoDB" id="3253535at2759"/>
<evidence type="ECO:0008006" key="3">
    <source>
        <dbReference type="Google" id="ProtNLM"/>
    </source>
</evidence>
<dbReference type="EMBL" id="RWJN01000483">
    <property type="protein sequence ID" value="TCD61290.1"/>
    <property type="molecule type" value="Genomic_DNA"/>
</dbReference>
<dbReference type="Proteomes" id="UP000292702">
    <property type="component" value="Unassembled WGS sequence"/>
</dbReference>
<comment type="caution">
    <text evidence="1">The sequence shown here is derived from an EMBL/GenBank/DDBJ whole genome shotgun (WGS) entry which is preliminary data.</text>
</comment>
<organism evidence="1 2">
    <name type="scientific">Steccherinum ochraceum</name>
    <dbReference type="NCBI Taxonomy" id="92696"/>
    <lineage>
        <taxon>Eukaryota</taxon>
        <taxon>Fungi</taxon>
        <taxon>Dikarya</taxon>
        <taxon>Basidiomycota</taxon>
        <taxon>Agaricomycotina</taxon>
        <taxon>Agaricomycetes</taxon>
        <taxon>Polyporales</taxon>
        <taxon>Steccherinaceae</taxon>
        <taxon>Steccherinum</taxon>
    </lineage>
</organism>
<dbReference type="AlphaFoldDB" id="A0A4R0R2J2"/>
<evidence type="ECO:0000313" key="1">
    <source>
        <dbReference type="EMBL" id="TCD61290.1"/>
    </source>
</evidence>
<protein>
    <recommendedName>
        <fullName evidence="3">SHSP domain-containing protein</fullName>
    </recommendedName>
</protein>
<sequence length="142" mass="15587">MGSPQPRSDLAQLHCTTRSFGILDQERTILPIIRTRQDSTTADMSSLESGSQQSLLAPLQLVISQTTYTFKVELPKNVTAGMITISVKKGNRLCIAVQGHAQCQWEIVFSPGDVDMNVITAYLNDGQFSLEARRLCSTSAHC</sequence>
<gene>
    <name evidence="1" type="ORF">EIP91_008671</name>
</gene>
<proteinExistence type="predicted"/>
<dbReference type="CDD" id="cd00298">
    <property type="entry name" value="ACD_sHsps_p23-like"/>
    <property type="match status" value="1"/>
</dbReference>
<evidence type="ECO:0000313" key="2">
    <source>
        <dbReference type="Proteomes" id="UP000292702"/>
    </source>
</evidence>
<keyword evidence="2" id="KW-1185">Reference proteome</keyword>